<comment type="caution">
    <text evidence="1">The sequence shown here is derived from an EMBL/GenBank/DDBJ whole genome shotgun (WGS) entry which is preliminary data.</text>
</comment>
<sequence>MRFGSFEDRDEVLYSWPYMLGNKPIIVKTCLPYFDLNKEIMQTTPIWVKFPFIPLNYWGIQSLSRSCSGLGIPLFADECTTQVDRVSYARVLIEMDISQKLPADIKVEDPNGKEFNQKVVYEWVPAYCPKGEQQREPIKTSDNSGLVELEEEIASPRQERVNQHEGQGIRNVQEGREQEGEQLQAKENVEKWEEARADMGKGFEGAAKVTGKDKRSLWEQLRRIHNNQQTPWVAMGDYNTIHRGEDRMIGSPVTDAEIRDFDDYLRDTNITILKHIGRDFTWTNGYTYSRIDWALVNTRWMLTMLGMEVQILDPGCSDHSPLSINFVQQVELRSRHFKLLNHLVKHEKFQETVKQAWQESVGKTNMLRVWRKLKRVKQALKNLNTTEFQGVEARIKKYREQIQDLQGNMGILGQPTSLIEAKRDAKLNLEKWLNVEENIIRQKCRVQWLKLGDGNTACFHASLRNRLAQNKIASLTNATGNIVTNTKDVEDEILGFYKSLLGTCVPQLPAMDGQAMKDGPRLDRGQQAQLIAHVSREEIV</sequence>
<evidence type="ECO:0000313" key="2">
    <source>
        <dbReference type="Proteomes" id="UP000826656"/>
    </source>
</evidence>
<keyword evidence="2" id="KW-1185">Reference proteome</keyword>
<reference evidence="1 2" key="1">
    <citation type="journal article" date="2021" name="bioRxiv">
        <title>Chromosome-scale and haplotype-resolved genome assembly of a tetraploid potato cultivar.</title>
        <authorList>
            <person name="Sun H."/>
            <person name="Jiao W.-B."/>
            <person name="Krause K."/>
            <person name="Campoy J.A."/>
            <person name="Goel M."/>
            <person name="Folz-Donahue K."/>
            <person name="Kukat C."/>
            <person name="Huettel B."/>
            <person name="Schneeberger K."/>
        </authorList>
    </citation>
    <scope>NUCLEOTIDE SEQUENCE [LARGE SCALE GENOMIC DNA]</scope>
    <source>
        <strain evidence="1">SolTubOtavaFocal</strain>
        <tissue evidence="1">Leaves</tissue>
    </source>
</reference>
<dbReference type="PANTHER" id="PTHR33233:SF17">
    <property type="entry name" value="DUF4283 DOMAIN-CONTAINING PROTEIN"/>
    <property type="match status" value="1"/>
</dbReference>
<protein>
    <recommendedName>
        <fullName evidence="3">DUF4283 domain-containing protein</fullName>
    </recommendedName>
</protein>
<gene>
    <name evidence="1" type="ORF">KY290_007546</name>
</gene>
<name>A0ABQ7W6C7_SOLTU</name>
<proteinExistence type="predicted"/>
<dbReference type="Proteomes" id="UP000826656">
    <property type="component" value="Unassembled WGS sequence"/>
</dbReference>
<evidence type="ECO:0000313" key="1">
    <source>
        <dbReference type="EMBL" id="KAH0776135.1"/>
    </source>
</evidence>
<dbReference type="SUPFAM" id="SSF56219">
    <property type="entry name" value="DNase I-like"/>
    <property type="match status" value="1"/>
</dbReference>
<dbReference type="EMBL" id="JAIVGD010000003">
    <property type="protein sequence ID" value="KAH0776135.1"/>
    <property type="molecule type" value="Genomic_DNA"/>
</dbReference>
<accession>A0ABQ7W6C7</accession>
<dbReference type="PANTHER" id="PTHR33233">
    <property type="entry name" value="ENDONUCLEASE/EXONUCLEASE/PHOSPHATASE"/>
    <property type="match status" value="1"/>
</dbReference>
<dbReference type="InterPro" id="IPR036691">
    <property type="entry name" value="Endo/exonu/phosph_ase_sf"/>
</dbReference>
<organism evidence="1 2">
    <name type="scientific">Solanum tuberosum</name>
    <name type="common">Potato</name>
    <dbReference type="NCBI Taxonomy" id="4113"/>
    <lineage>
        <taxon>Eukaryota</taxon>
        <taxon>Viridiplantae</taxon>
        <taxon>Streptophyta</taxon>
        <taxon>Embryophyta</taxon>
        <taxon>Tracheophyta</taxon>
        <taxon>Spermatophyta</taxon>
        <taxon>Magnoliopsida</taxon>
        <taxon>eudicotyledons</taxon>
        <taxon>Gunneridae</taxon>
        <taxon>Pentapetalae</taxon>
        <taxon>asterids</taxon>
        <taxon>lamiids</taxon>
        <taxon>Solanales</taxon>
        <taxon>Solanaceae</taxon>
        <taxon>Solanoideae</taxon>
        <taxon>Solaneae</taxon>
        <taxon>Solanum</taxon>
    </lineage>
</organism>
<dbReference type="Gene3D" id="3.60.10.10">
    <property type="entry name" value="Endonuclease/exonuclease/phosphatase"/>
    <property type="match status" value="1"/>
</dbReference>
<evidence type="ECO:0008006" key="3">
    <source>
        <dbReference type="Google" id="ProtNLM"/>
    </source>
</evidence>